<comment type="subcellular location">
    <subcellularLocation>
        <location evidence="4">Endoplasmic reticulum membrane</location>
        <topology evidence="4">Multi-pass membrane protein</topology>
    </subcellularLocation>
</comment>
<dbReference type="PANTHER" id="PTHR22753:SF14">
    <property type="entry name" value="MONOACYLGLYCEROL_DIACYLGLYCEROL O-ACYLTRANSFERASE"/>
    <property type="match status" value="1"/>
</dbReference>
<evidence type="ECO:0000259" key="5">
    <source>
        <dbReference type="SMART" id="SM00563"/>
    </source>
</evidence>
<organism evidence="6 7">
    <name type="scientific">Emiliania huxleyi (strain CCMP1516)</name>
    <dbReference type="NCBI Taxonomy" id="280463"/>
    <lineage>
        <taxon>Eukaryota</taxon>
        <taxon>Haptista</taxon>
        <taxon>Haptophyta</taxon>
        <taxon>Prymnesiophyceae</taxon>
        <taxon>Isochrysidales</taxon>
        <taxon>Noelaerhabdaceae</taxon>
        <taxon>Emiliania</taxon>
    </lineage>
</organism>
<keyword evidence="7" id="KW-1185">Reference proteome</keyword>
<evidence type="ECO:0000313" key="6">
    <source>
        <dbReference type="EnsemblProtists" id="EOD37515"/>
    </source>
</evidence>
<feature type="transmembrane region" description="Helical" evidence="4">
    <location>
        <begin position="52"/>
        <end position="73"/>
    </location>
</feature>
<keyword evidence="4" id="KW-0472">Membrane</keyword>
<keyword evidence="2 4" id="KW-0808">Transferase</keyword>
<name>A0A0D3KP30_EMIH1</name>
<evidence type="ECO:0000256" key="2">
    <source>
        <dbReference type="ARBA" id="ARBA00022679"/>
    </source>
</evidence>
<dbReference type="OMA" id="FARMAIQ"/>
<feature type="domain" description="Phospholipid/glycerol acyltransferase" evidence="5">
    <location>
        <begin position="159"/>
        <end position="275"/>
    </location>
</feature>
<keyword evidence="3" id="KW-0012">Acyltransferase</keyword>
<dbReference type="InterPro" id="IPR002123">
    <property type="entry name" value="Plipid/glycerol_acylTrfase"/>
</dbReference>
<dbReference type="Proteomes" id="UP000013827">
    <property type="component" value="Unassembled WGS sequence"/>
</dbReference>
<dbReference type="EC" id="2.3.1.-" evidence="4"/>
<dbReference type="GeneID" id="17282785"/>
<dbReference type="CDD" id="cd07987">
    <property type="entry name" value="LPLAT_MGAT-like"/>
    <property type="match status" value="1"/>
</dbReference>
<dbReference type="HOGENOM" id="CLU_740680_0_0_1"/>
<dbReference type="Pfam" id="PF03982">
    <property type="entry name" value="DAGAT"/>
    <property type="match status" value="1"/>
</dbReference>
<comment type="similarity">
    <text evidence="1 4">Belongs to the diacylglycerol acyltransferase family.</text>
</comment>
<reference evidence="7" key="1">
    <citation type="journal article" date="2013" name="Nature">
        <title>Pan genome of the phytoplankton Emiliania underpins its global distribution.</title>
        <authorList>
            <person name="Read B.A."/>
            <person name="Kegel J."/>
            <person name="Klute M.J."/>
            <person name="Kuo A."/>
            <person name="Lefebvre S.C."/>
            <person name="Maumus F."/>
            <person name="Mayer C."/>
            <person name="Miller J."/>
            <person name="Monier A."/>
            <person name="Salamov A."/>
            <person name="Young J."/>
            <person name="Aguilar M."/>
            <person name="Claverie J.M."/>
            <person name="Frickenhaus S."/>
            <person name="Gonzalez K."/>
            <person name="Herman E.K."/>
            <person name="Lin Y.C."/>
            <person name="Napier J."/>
            <person name="Ogata H."/>
            <person name="Sarno A.F."/>
            <person name="Shmutz J."/>
            <person name="Schroeder D."/>
            <person name="de Vargas C."/>
            <person name="Verret F."/>
            <person name="von Dassow P."/>
            <person name="Valentin K."/>
            <person name="Van de Peer Y."/>
            <person name="Wheeler G."/>
            <person name="Dacks J.B."/>
            <person name="Delwiche C.F."/>
            <person name="Dyhrman S.T."/>
            <person name="Glockner G."/>
            <person name="John U."/>
            <person name="Richards T."/>
            <person name="Worden A.Z."/>
            <person name="Zhang X."/>
            <person name="Grigoriev I.V."/>
            <person name="Allen A.E."/>
            <person name="Bidle K."/>
            <person name="Borodovsky M."/>
            <person name="Bowler C."/>
            <person name="Brownlee C."/>
            <person name="Cock J.M."/>
            <person name="Elias M."/>
            <person name="Gladyshev V.N."/>
            <person name="Groth M."/>
            <person name="Guda C."/>
            <person name="Hadaegh A."/>
            <person name="Iglesias-Rodriguez M.D."/>
            <person name="Jenkins J."/>
            <person name="Jones B.M."/>
            <person name="Lawson T."/>
            <person name="Leese F."/>
            <person name="Lindquist E."/>
            <person name="Lobanov A."/>
            <person name="Lomsadze A."/>
            <person name="Malik S.B."/>
            <person name="Marsh M.E."/>
            <person name="Mackinder L."/>
            <person name="Mock T."/>
            <person name="Mueller-Roeber B."/>
            <person name="Pagarete A."/>
            <person name="Parker M."/>
            <person name="Probert I."/>
            <person name="Quesneville H."/>
            <person name="Raines C."/>
            <person name="Rensing S.A."/>
            <person name="Riano-Pachon D.M."/>
            <person name="Richier S."/>
            <person name="Rokitta S."/>
            <person name="Shiraiwa Y."/>
            <person name="Soanes D.M."/>
            <person name="van der Giezen M."/>
            <person name="Wahlund T.M."/>
            <person name="Williams B."/>
            <person name="Wilson W."/>
            <person name="Wolfe G."/>
            <person name="Wurch L.L."/>
        </authorList>
    </citation>
    <scope>NUCLEOTIDE SEQUENCE</scope>
</reference>
<accession>A0A0D3KP30</accession>
<evidence type="ECO:0000313" key="7">
    <source>
        <dbReference type="Proteomes" id="UP000013827"/>
    </source>
</evidence>
<proteinExistence type="inferred from homology"/>
<dbReference type="SMART" id="SM00563">
    <property type="entry name" value="PlsC"/>
    <property type="match status" value="1"/>
</dbReference>
<evidence type="ECO:0000256" key="4">
    <source>
        <dbReference type="RuleBase" id="RU367023"/>
    </source>
</evidence>
<dbReference type="InterPro" id="IPR007130">
    <property type="entry name" value="DAGAT"/>
</dbReference>
<dbReference type="PANTHER" id="PTHR22753">
    <property type="entry name" value="TRANSMEMBRANE PROTEIN 68"/>
    <property type="match status" value="1"/>
</dbReference>
<dbReference type="RefSeq" id="XP_005789944.1">
    <property type="nucleotide sequence ID" value="XM_005789887.1"/>
</dbReference>
<evidence type="ECO:0000256" key="3">
    <source>
        <dbReference type="ARBA" id="ARBA00023315"/>
    </source>
</evidence>
<keyword evidence="4" id="KW-0812">Transmembrane</keyword>
<evidence type="ECO:0000256" key="1">
    <source>
        <dbReference type="ARBA" id="ARBA00005420"/>
    </source>
</evidence>
<dbReference type="AlphaFoldDB" id="A0A0D3KP30"/>
<keyword evidence="4" id="KW-0256">Endoplasmic reticulum</keyword>
<sequence>MASLTPAVDLLLGGLSLFHLFVGLTFVIPADHMLKKPGVHHHLKAARALQCLPLRTLLVALAALALYLCHLAHNGSGSAVRAAVASYTWLCAVFLRRLSEVGVSLGEEKVLLIEHEAQRADIAAFQPPPARALAALMAPIEALIRPDITGLEHVTETPSLYVMNHSLLGVEMPSFIHALYSRKGVFLRGLADHMHFSLPHGEVLRALGAVDGTRENVDVLMGARQNVLVYPGGAHEVLKHSATPKYSLLWKQRLGFARMAIKHGYPLVPCAAVGTEDMLSIVADLPVGFVRKELSLPLAAPPSPARIQKIYFWFGEPIPTAQFGGDWQNDAFAIEVRDRTRAAVESGIAILLEKQETDPDRFLMERFGARAKEE</sequence>
<dbReference type="EnsemblProtists" id="EOD37515">
    <property type="protein sequence ID" value="EOD37515"/>
    <property type="gene ID" value="EMIHUDRAFT_225389"/>
</dbReference>
<dbReference type="KEGG" id="ehx:EMIHUDRAFT_225389"/>
<reference evidence="6" key="2">
    <citation type="submission" date="2024-10" db="UniProtKB">
        <authorList>
            <consortium name="EnsemblProtists"/>
        </authorList>
    </citation>
    <scope>IDENTIFICATION</scope>
</reference>
<keyword evidence="4" id="KW-1133">Transmembrane helix</keyword>
<protein>
    <recommendedName>
        <fullName evidence="4">Acyltransferase</fullName>
        <ecNumber evidence="4">2.3.1.-</ecNumber>
    </recommendedName>
</protein>
<dbReference type="GO" id="GO:0005789">
    <property type="term" value="C:endoplasmic reticulum membrane"/>
    <property type="evidence" value="ECO:0007669"/>
    <property type="project" value="UniProtKB-SubCell"/>
</dbReference>
<dbReference type="GO" id="GO:0008374">
    <property type="term" value="F:O-acyltransferase activity"/>
    <property type="evidence" value="ECO:0007669"/>
    <property type="project" value="InterPro"/>
</dbReference>
<dbReference type="PaxDb" id="2903-EOD37515"/>
<feature type="transmembrane region" description="Helical" evidence="4">
    <location>
        <begin position="12"/>
        <end position="31"/>
    </location>
</feature>